<dbReference type="AlphaFoldDB" id="A0A330L2V4"/>
<dbReference type="EMBL" id="OUNR01000001">
    <property type="protein sequence ID" value="SPP63533.1"/>
    <property type="molecule type" value="Genomic_DNA"/>
</dbReference>
<gene>
    <name evidence="1" type="ORF">NITLEN_10619</name>
</gene>
<organism evidence="1 2">
    <name type="scientific">Nitrospira lenta</name>
    <dbReference type="NCBI Taxonomy" id="1436998"/>
    <lineage>
        <taxon>Bacteria</taxon>
        <taxon>Pseudomonadati</taxon>
        <taxon>Nitrospirota</taxon>
        <taxon>Nitrospiria</taxon>
        <taxon>Nitrospirales</taxon>
        <taxon>Nitrospiraceae</taxon>
        <taxon>Nitrospira</taxon>
    </lineage>
</organism>
<sequence length="69" mass="8059">MADPDSRINRQKHLSPLRFGQFYRNEPVAGTALTWPDTTQTVFENQKLEGVHEKQLSIYFRISHRRTSG</sequence>
<proteinExistence type="predicted"/>
<name>A0A330L2V4_9BACT</name>
<dbReference type="InParanoid" id="A0A330L2V4"/>
<keyword evidence="2" id="KW-1185">Reference proteome</keyword>
<dbReference type="Proteomes" id="UP000248168">
    <property type="component" value="Unassembled WGS sequence"/>
</dbReference>
<evidence type="ECO:0000313" key="2">
    <source>
        <dbReference type="Proteomes" id="UP000248168"/>
    </source>
</evidence>
<reference evidence="2" key="1">
    <citation type="submission" date="2018-04" db="EMBL/GenBank/DDBJ databases">
        <authorList>
            <person name="Lucker S."/>
            <person name="Sakoula D."/>
        </authorList>
    </citation>
    <scope>NUCLEOTIDE SEQUENCE [LARGE SCALE GENOMIC DNA]</scope>
</reference>
<evidence type="ECO:0000313" key="1">
    <source>
        <dbReference type="EMBL" id="SPP63533.1"/>
    </source>
</evidence>
<protein>
    <submittedName>
        <fullName evidence="1">Uncharacterized protein</fullName>
    </submittedName>
</protein>
<accession>A0A330L2V4</accession>